<dbReference type="Gene3D" id="3.40.50.1010">
    <property type="entry name" value="5'-nuclease"/>
    <property type="match status" value="2"/>
</dbReference>
<dbReference type="PANTHER" id="PTHR11081">
    <property type="entry name" value="FLAP ENDONUCLEASE FAMILY MEMBER"/>
    <property type="match status" value="1"/>
</dbReference>
<comment type="caution">
    <text evidence="2">The sequence shown here is derived from an EMBL/GenBank/DDBJ whole genome shotgun (WGS) entry which is preliminary data.</text>
</comment>
<dbReference type="EMBL" id="JADNRY010000550">
    <property type="protein sequence ID" value="KAF9041857.1"/>
    <property type="molecule type" value="Genomic_DNA"/>
</dbReference>
<dbReference type="GO" id="GO:0017108">
    <property type="term" value="F:5'-flap endonuclease activity"/>
    <property type="evidence" value="ECO:0007669"/>
    <property type="project" value="TreeGrafter"/>
</dbReference>
<dbReference type="Pfam" id="PF00867">
    <property type="entry name" value="XPG_I"/>
    <property type="match status" value="1"/>
</dbReference>
<dbReference type="InterPro" id="IPR006084">
    <property type="entry name" value="XPG/Rad2"/>
</dbReference>
<dbReference type="InterPro" id="IPR029060">
    <property type="entry name" value="PIN-like_dom_sf"/>
</dbReference>
<dbReference type="InterPro" id="IPR006086">
    <property type="entry name" value="XPG-I_dom"/>
</dbReference>
<dbReference type="PANTHER" id="PTHR11081:SF75">
    <property type="entry name" value="ENDONUCLEASE, PUTATIVE (AFU_ORTHOLOGUE AFUA_3G13260)-RELATED"/>
    <property type="match status" value="1"/>
</dbReference>
<sequence length="405" mass="44686">MGITGLWPILDPISQRVDFAEYCLKYGFLPKYLSTRVFQLGVDASVLLDGYSAGSITYSRYQHHTTVDSSLTQLFTILCQLSYAPVHCTFVYDGDERPSHKRGTRVITAQPLLYKKSKAAVKAFGFDVVDARGDAEAELAVMNQKGIVDAILTRDGDVFPLGAQCILKVVSKECTDLKLTVDVYYADVIEEELKLTQGGLILYSLLAGNDVDKGGVDGIGPITALALAQSGLGNSLIADCRPLNSLQRHRYLTNLKIKLSDEVKHNTHGCLRVREPACAQKLLTSDLPSDNALNWFLSPPTSWSGSDSARTFEITPRIHYLPGIAAFCTTHIGWSPEVTLTRCHEKLWRGVIIRILCSPLLFYSKADGRLLAPDSRKAFLIDKQGRPFPYTNTTTLQGCNPRTLP</sequence>
<protein>
    <submittedName>
        <fullName evidence="2">PIN domain-like protein</fullName>
    </submittedName>
</protein>
<organism evidence="2 3">
    <name type="scientific">Rhodocollybia butyracea</name>
    <dbReference type="NCBI Taxonomy" id="206335"/>
    <lineage>
        <taxon>Eukaryota</taxon>
        <taxon>Fungi</taxon>
        <taxon>Dikarya</taxon>
        <taxon>Basidiomycota</taxon>
        <taxon>Agaricomycotina</taxon>
        <taxon>Agaricomycetes</taxon>
        <taxon>Agaricomycetidae</taxon>
        <taxon>Agaricales</taxon>
        <taxon>Marasmiineae</taxon>
        <taxon>Omphalotaceae</taxon>
        <taxon>Rhodocollybia</taxon>
    </lineage>
</organism>
<dbReference type="InterPro" id="IPR036279">
    <property type="entry name" value="5-3_exonuclease_C_sf"/>
</dbReference>
<dbReference type="PRINTS" id="PR00853">
    <property type="entry name" value="XPGRADSUPER"/>
</dbReference>
<dbReference type="SUPFAM" id="SSF88723">
    <property type="entry name" value="PIN domain-like"/>
    <property type="match status" value="1"/>
</dbReference>
<dbReference type="AlphaFoldDB" id="A0A9P5P256"/>
<evidence type="ECO:0000313" key="3">
    <source>
        <dbReference type="Proteomes" id="UP000772434"/>
    </source>
</evidence>
<dbReference type="SMART" id="SM00484">
    <property type="entry name" value="XPGI"/>
    <property type="match status" value="1"/>
</dbReference>
<dbReference type="GO" id="GO:0006281">
    <property type="term" value="P:DNA repair"/>
    <property type="evidence" value="ECO:0007669"/>
    <property type="project" value="UniProtKB-ARBA"/>
</dbReference>
<feature type="domain" description="XPG-I" evidence="1">
    <location>
        <begin position="122"/>
        <end position="195"/>
    </location>
</feature>
<dbReference type="CDD" id="cd09870">
    <property type="entry name" value="PIN_YEN1"/>
    <property type="match status" value="1"/>
</dbReference>
<proteinExistence type="predicted"/>
<keyword evidence="3" id="KW-1185">Reference proteome</keyword>
<dbReference type="SUPFAM" id="SSF47807">
    <property type="entry name" value="5' to 3' exonuclease, C-terminal subdomain"/>
    <property type="match status" value="1"/>
</dbReference>
<dbReference type="OrthoDB" id="3005703at2759"/>
<gene>
    <name evidence="2" type="ORF">BDP27DRAFT_1435048</name>
</gene>
<accession>A0A9P5P256</accession>
<evidence type="ECO:0000259" key="1">
    <source>
        <dbReference type="SMART" id="SM00484"/>
    </source>
</evidence>
<evidence type="ECO:0000313" key="2">
    <source>
        <dbReference type="EMBL" id="KAF9041857.1"/>
    </source>
</evidence>
<dbReference type="Proteomes" id="UP000772434">
    <property type="component" value="Unassembled WGS sequence"/>
</dbReference>
<reference evidence="2" key="1">
    <citation type="submission" date="2020-11" db="EMBL/GenBank/DDBJ databases">
        <authorList>
            <consortium name="DOE Joint Genome Institute"/>
            <person name="Ahrendt S."/>
            <person name="Riley R."/>
            <person name="Andreopoulos W."/>
            <person name="Labutti K."/>
            <person name="Pangilinan J."/>
            <person name="Ruiz-Duenas F.J."/>
            <person name="Barrasa J.M."/>
            <person name="Sanchez-Garcia M."/>
            <person name="Camarero S."/>
            <person name="Miyauchi S."/>
            <person name="Serrano A."/>
            <person name="Linde D."/>
            <person name="Babiker R."/>
            <person name="Drula E."/>
            <person name="Ayuso-Fernandez I."/>
            <person name="Pacheco R."/>
            <person name="Padilla G."/>
            <person name="Ferreira P."/>
            <person name="Barriuso J."/>
            <person name="Kellner H."/>
            <person name="Castanera R."/>
            <person name="Alfaro M."/>
            <person name="Ramirez L."/>
            <person name="Pisabarro A.G."/>
            <person name="Kuo A."/>
            <person name="Tritt A."/>
            <person name="Lipzen A."/>
            <person name="He G."/>
            <person name="Yan M."/>
            <person name="Ng V."/>
            <person name="Cullen D."/>
            <person name="Martin F."/>
            <person name="Rosso M.-N."/>
            <person name="Henrissat B."/>
            <person name="Hibbett D."/>
            <person name="Martinez A.T."/>
            <person name="Grigoriev I.V."/>
        </authorList>
    </citation>
    <scope>NUCLEOTIDE SEQUENCE</scope>
    <source>
        <strain evidence="2">AH 40177</strain>
    </source>
</reference>
<name>A0A9P5P256_9AGAR</name>